<accession>A0A8J4PZU3</accession>
<dbReference type="FunFam" id="1.25.40.1040:FF:000003">
    <property type="entry name" value="N-terminal acetyltransferase A, auxiliary subunit"/>
    <property type="match status" value="1"/>
</dbReference>
<keyword evidence="1" id="KW-0677">Repeat</keyword>
<sequence>MAPTLSSKDQNALKNIAKLFDDKKYKKGLKTCETFLKTHPENVDALCFKALLVYHLEKRDEAFDLAKNIIKSNMSSSVAWHTYGFLYRSDKNYAEASKCFKNAHKFNKESTQILRDLSNIQLYQRDLQGLKETYTALLQLGATQKAYWVGLIITNHLMGNKKTALHVLDEFLNVMEEKEKTGLKGSELTLYRCMLLTELGEYDKAIEMLVKEEKNILDKLWAKQKHGEILILKNNKQDAEKIFRELLKLNSDNLTIHKKIWECRGIPDFTKDNFDHSTLTEEQIKFLTSFYKDLNNTYPKSLLIQKVPLMFTQDREQFTQFLSKYINHFLAKGIPSLFNNLKGLYNNATKVEIIENTFKATLESLEKKSTFPNQEEQQSPSSVLWTLYYLAQHFDKLNNYEQSLSYIDQGIKHTPTCLDLYIIKAKLFKHQGNISGAFQEYNRARQLDLADRYLNTKTVKYALRNDDPVTAEEIYSLIKDESQPLWYNIGEFQVMWYEKELGSAYLRAGNYGKALKAFYLVDKHFTEFMEDQFDFHNHITKKMTLRSYIEFLRWEDGVFQNKPFTDSAKLLVQSYLHLKNNSHVLNKLKREEPIVATPVVSTTASSADDDDEDDKPAANTNKKAAANKNKSETAATPAPSAAIPPDTDPNGEKYLKEENYLVPATKFIEQLLKFTPTDVQVHALACQVFLQEKKYLLVLKSVLKLKELGGVEGPLYHQYLITLLHTAQADKECSELILKALEKEKNALTGGASLAEYNQQFANKHKDSVPHKYVAGLMMNLISPADKSKATELILDLQGSGAHWEQSFNNYQSLHSAFDSTVAEQYRQQCEKRFPRANCFAPKQE</sequence>
<reference evidence="5" key="1">
    <citation type="submission" date="2020-01" db="EMBL/GenBank/DDBJ databases">
        <title>Development of genomics and gene disruption for Polysphondylium violaceum indicates a role for the polyketide synthase stlB in stalk morphogenesis.</title>
        <authorList>
            <person name="Narita B."/>
            <person name="Kawabe Y."/>
            <person name="Kin K."/>
            <person name="Saito T."/>
            <person name="Gibbs R."/>
            <person name="Kuspa A."/>
            <person name="Muzny D."/>
            <person name="Queller D."/>
            <person name="Richards S."/>
            <person name="Strassman J."/>
            <person name="Sucgang R."/>
            <person name="Worley K."/>
            <person name="Schaap P."/>
        </authorList>
    </citation>
    <scope>NUCLEOTIDE SEQUENCE</scope>
    <source>
        <strain evidence="5">QSvi11</strain>
    </source>
</reference>
<evidence type="ECO:0000256" key="4">
    <source>
        <dbReference type="SAM" id="MobiDB-lite"/>
    </source>
</evidence>
<comment type="caution">
    <text evidence="5">The sequence shown here is derived from an EMBL/GenBank/DDBJ whole genome shotgun (WGS) entry which is preliminary data.</text>
</comment>
<keyword evidence="2 3" id="KW-0802">TPR repeat</keyword>
<dbReference type="Proteomes" id="UP000695562">
    <property type="component" value="Unassembled WGS sequence"/>
</dbReference>
<dbReference type="InterPro" id="IPR021183">
    <property type="entry name" value="NatA_aux_su"/>
</dbReference>
<name>A0A8J4PZU3_9MYCE</name>
<keyword evidence="6" id="KW-1185">Reference proteome</keyword>
<protein>
    <recommendedName>
        <fullName evidence="7">Tetratricopeptide-like helical domain-containing protein</fullName>
    </recommendedName>
</protein>
<dbReference type="SMART" id="SM00028">
    <property type="entry name" value="TPR"/>
    <property type="match status" value="6"/>
</dbReference>
<evidence type="ECO:0008006" key="7">
    <source>
        <dbReference type="Google" id="ProtNLM"/>
    </source>
</evidence>
<dbReference type="PANTHER" id="PTHR22767">
    <property type="entry name" value="N-TERMINAL ACETYLTRANSFERASE-RELATED"/>
    <property type="match status" value="1"/>
</dbReference>
<dbReference type="PIRSF" id="PIRSF000422">
    <property type="entry name" value="N-terminal-AcTrfase-A_aux_su"/>
    <property type="match status" value="1"/>
</dbReference>
<evidence type="ECO:0000313" key="5">
    <source>
        <dbReference type="EMBL" id="KAF2078273.1"/>
    </source>
</evidence>
<evidence type="ECO:0000256" key="1">
    <source>
        <dbReference type="ARBA" id="ARBA00022737"/>
    </source>
</evidence>
<dbReference type="EMBL" id="AJWJ01000008">
    <property type="protein sequence ID" value="KAF2078273.1"/>
    <property type="molecule type" value="Genomic_DNA"/>
</dbReference>
<feature type="compositionally biased region" description="Low complexity" evidence="4">
    <location>
        <begin position="617"/>
        <end position="645"/>
    </location>
</feature>
<dbReference type="Gene3D" id="1.25.40.1040">
    <property type="match status" value="1"/>
</dbReference>
<feature type="repeat" description="TPR" evidence="3">
    <location>
        <begin position="77"/>
        <end position="110"/>
    </location>
</feature>
<dbReference type="GO" id="GO:0005737">
    <property type="term" value="C:cytoplasm"/>
    <property type="evidence" value="ECO:0007669"/>
    <property type="project" value="TreeGrafter"/>
</dbReference>
<dbReference type="SUPFAM" id="SSF48452">
    <property type="entry name" value="TPR-like"/>
    <property type="match status" value="1"/>
</dbReference>
<dbReference type="Gene3D" id="1.25.40.1010">
    <property type="match status" value="1"/>
</dbReference>
<dbReference type="Pfam" id="PF12569">
    <property type="entry name" value="NatA_aux_su"/>
    <property type="match status" value="1"/>
</dbReference>
<evidence type="ECO:0000256" key="2">
    <source>
        <dbReference type="ARBA" id="ARBA00022803"/>
    </source>
</evidence>
<dbReference type="AlphaFoldDB" id="A0A8J4PZU3"/>
<proteinExistence type="predicted"/>
<gene>
    <name evidence="5" type="ORF">CYY_000463</name>
</gene>
<dbReference type="PANTHER" id="PTHR22767:SF2">
    <property type="entry name" value="N(ALPHA)-ACETYLTRANSFERASE 15_16, ISOFORM A"/>
    <property type="match status" value="1"/>
</dbReference>
<organism evidence="5 6">
    <name type="scientific">Polysphondylium violaceum</name>
    <dbReference type="NCBI Taxonomy" id="133409"/>
    <lineage>
        <taxon>Eukaryota</taxon>
        <taxon>Amoebozoa</taxon>
        <taxon>Evosea</taxon>
        <taxon>Eumycetozoa</taxon>
        <taxon>Dictyostelia</taxon>
        <taxon>Dictyosteliales</taxon>
        <taxon>Dictyosteliaceae</taxon>
        <taxon>Polysphondylium</taxon>
    </lineage>
</organism>
<feature type="region of interest" description="Disordered" evidence="4">
    <location>
        <begin position="599"/>
        <end position="652"/>
    </location>
</feature>
<dbReference type="OrthoDB" id="10263032at2759"/>
<dbReference type="PROSITE" id="PS50005">
    <property type="entry name" value="TPR"/>
    <property type="match status" value="1"/>
</dbReference>
<evidence type="ECO:0000256" key="3">
    <source>
        <dbReference type="PROSITE-ProRule" id="PRU00339"/>
    </source>
</evidence>
<dbReference type="InterPro" id="IPR019734">
    <property type="entry name" value="TPR_rpt"/>
</dbReference>
<dbReference type="InterPro" id="IPR011990">
    <property type="entry name" value="TPR-like_helical_dom_sf"/>
</dbReference>
<evidence type="ECO:0000313" key="6">
    <source>
        <dbReference type="Proteomes" id="UP000695562"/>
    </source>
</evidence>